<dbReference type="Pfam" id="PF13476">
    <property type="entry name" value="AAA_23"/>
    <property type="match status" value="1"/>
</dbReference>
<dbReference type="InterPro" id="IPR038729">
    <property type="entry name" value="Rad50/SbcC_AAA"/>
</dbReference>
<feature type="coiled-coil region" evidence="1">
    <location>
        <begin position="879"/>
        <end position="967"/>
    </location>
</feature>
<feature type="domain" description="Rad50/SbcC-type AAA" evidence="2">
    <location>
        <begin position="5"/>
        <end position="251"/>
    </location>
</feature>
<dbReference type="RefSeq" id="WP_074947210.1">
    <property type="nucleotide sequence ID" value="NZ_FOZU01000024.1"/>
</dbReference>
<keyword evidence="1" id="KW-0175">Coiled coil</keyword>
<evidence type="ECO:0000313" key="3">
    <source>
        <dbReference type="EMBL" id="SFT11690.1"/>
    </source>
</evidence>
<accession>A0A1I6VDJ9</accession>
<dbReference type="InterPro" id="IPR027417">
    <property type="entry name" value="P-loop_NTPase"/>
</dbReference>
<keyword evidence="3" id="KW-0540">Nuclease</keyword>
<proteinExistence type="predicted"/>
<keyword evidence="3" id="KW-0378">Hydrolase</keyword>
<dbReference type="GO" id="GO:0006302">
    <property type="term" value="P:double-strand break repair"/>
    <property type="evidence" value="ECO:0007669"/>
    <property type="project" value="InterPro"/>
</dbReference>
<evidence type="ECO:0000256" key="1">
    <source>
        <dbReference type="SAM" id="Coils"/>
    </source>
</evidence>
<feature type="coiled-coil region" evidence="1">
    <location>
        <begin position="639"/>
        <end position="677"/>
    </location>
</feature>
<evidence type="ECO:0000313" key="4">
    <source>
        <dbReference type="Proteomes" id="UP000182827"/>
    </source>
</evidence>
<sequence>MKILSIRIKNLASLAGEHFIDFESEPLASAGLIAIIGKTGAGKSTILDAMCLALFNQVPRLKGSDGKLLDVDGSELPSNSPLTVLRRGTAHGFAELCFVAQDQKHYLARWEIKRARENPNGKLQSVQRFLKCLTDGNVVADKKNSVDDNIKRITQLSFEQFTRAVLLAQSEVTAFLKARDNERGALLEYLTNSNIFAKIGEIAFRKTADIEKERKKLEDVLGHIDILSDEAIAELNQQFTIANLEYKKLETERTDLSKQQLWFEEHQKLENQISDKQKNYDHQFFIQQQLASERQKLSRLEVFSSIRPTVFQQAQLVKAQQQLAPDIQQLQNSFDVVSKQFYNEEQHYKKADTELKVLQDFEFTHAEALKQVRSCIQERDFIGAEFNKLKTRCIELDAQQQPLNVQKQNIELDISRLLDQQKAIQKQLYETEKFHPLDQSIHAHIQQLQQFITQYQTIEQSLGDLTLAQSKCAEDQLKLEQLQTEFGSVMQIEQQLLQLNTERELKISQLNQLDLTQQKLKQYFELHADASSSQTKLQTFSSQILELNQTSTRAEKAFETAKNERVQLQEILQKQRLLHAENIEQLRNNLMADEPCLVCGSTYHPYKNDESHVSKALFELQQQQEQHAIQKEQENFQRWQMAQQQATKAQSELDQLKNSIQNNVEKLEIQQKELAQQFSNVQISINFEQSAHDIEKQALEASTQFKNEKQAIEDQLTTLNQTLKDQHTLAQRIQSIQYQLNNAQNLQQHVQHVVACLSDTEQQQWTTQTTVQAKVVLTALSNRAQHLTSLDKLAKDQDNLHQNLTLVSTNQNNLVKLISETTEARDQTYARGQQNTQIATQLIQQMTDLTEVKPHEWLIQHDADRQQKQQVYQQQKQSFERLRIDFEKQQSDLKQLTSRQAEHQKTIDQLNVEIENWLKAHQDFTTQDLTDLVQISSTQEQEIRSQLQNAERLLNESTSALKTLQEQQTAHLNQQPNIELNVLTQQIKDNLEALMAQSEVLDKFKVDLARHQDNLDKQAKFANQIQAIQQQEHRWGKISGLIGDAKGKDFRDYAQQYNLDILLEHANQQLVMLSQRYTLKRLENSLSLAIVDHDMDGETRSVSSLSGGESFLTALALSLAIANMASGSMKIESLFIDEGFGTLDASSLYMVMNALDQLQNQGRKVVLISHIQEMHERIPVQIQVKPLGAGASTIQVVG</sequence>
<dbReference type="GO" id="GO:0016887">
    <property type="term" value="F:ATP hydrolysis activity"/>
    <property type="evidence" value="ECO:0007669"/>
    <property type="project" value="InterPro"/>
</dbReference>
<dbReference type="Pfam" id="PF13558">
    <property type="entry name" value="SbcC_Walker_B"/>
    <property type="match status" value="1"/>
</dbReference>
<dbReference type="PANTHER" id="PTHR32114">
    <property type="entry name" value="ABC TRANSPORTER ABCH.3"/>
    <property type="match status" value="1"/>
</dbReference>
<dbReference type="GO" id="GO:0004527">
    <property type="term" value="F:exonuclease activity"/>
    <property type="evidence" value="ECO:0007669"/>
    <property type="project" value="UniProtKB-KW"/>
</dbReference>
<evidence type="ECO:0000259" key="2">
    <source>
        <dbReference type="Pfam" id="PF13476"/>
    </source>
</evidence>
<dbReference type="SUPFAM" id="SSF52540">
    <property type="entry name" value="P-loop containing nucleoside triphosphate hydrolases"/>
    <property type="match status" value="1"/>
</dbReference>
<dbReference type="AlphaFoldDB" id="A0A1I6VDJ9"/>
<keyword evidence="4" id="KW-1185">Reference proteome</keyword>
<protein>
    <submittedName>
        <fullName evidence="3">Exonuclease SbcC</fullName>
    </submittedName>
</protein>
<dbReference type="EMBL" id="FOZU01000024">
    <property type="protein sequence ID" value="SFT11690.1"/>
    <property type="molecule type" value="Genomic_DNA"/>
</dbReference>
<dbReference type="PANTHER" id="PTHR32114:SF2">
    <property type="entry name" value="ABC TRANSPORTER ABCH.3"/>
    <property type="match status" value="1"/>
</dbReference>
<dbReference type="Proteomes" id="UP000182827">
    <property type="component" value="Unassembled WGS sequence"/>
</dbReference>
<name>A0A1I6VDJ9_9GAMM</name>
<dbReference type="Gene3D" id="3.40.50.300">
    <property type="entry name" value="P-loop containing nucleotide triphosphate hydrolases"/>
    <property type="match status" value="2"/>
</dbReference>
<gene>
    <name evidence="3" type="ORF">SAMN05444586_102427</name>
</gene>
<keyword evidence="3" id="KW-0269">Exonuclease</keyword>
<organism evidence="3 4">
    <name type="scientific">Acinetobacter bohemicus</name>
    <dbReference type="NCBI Taxonomy" id="1435036"/>
    <lineage>
        <taxon>Bacteria</taxon>
        <taxon>Pseudomonadati</taxon>
        <taxon>Pseudomonadota</taxon>
        <taxon>Gammaproteobacteria</taxon>
        <taxon>Moraxellales</taxon>
        <taxon>Moraxellaceae</taxon>
        <taxon>Acinetobacter</taxon>
    </lineage>
</organism>
<reference evidence="4" key="1">
    <citation type="submission" date="2016-10" db="EMBL/GenBank/DDBJ databases">
        <authorList>
            <person name="Varghese N."/>
            <person name="Submissions S."/>
        </authorList>
    </citation>
    <scope>NUCLEOTIDE SEQUENCE [LARGE SCALE GENOMIC DNA]</scope>
    <source>
        <strain evidence="4">ANC 5076</strain>
    </source>
</reference>